<dbReference type="PROSITE" id="PS51257">
    <property type="entry name" value="PROKAR_LIPOPROTEIN"/>
    <property type="match status" value="1"/>
</dbReference>
<dbReference type="EMBL" id="MU620938">
    <property type="protein sequence ID" value="KAI8577645.1"/>
    <property type="molecule type" value="Genomic_DNA"/>
</dbReference>
<sequence length="64" mass="7217">MRRFWTGLKAFRSSSLNSTQSSGTSLIVSCLISQSCSTITSNLRIGKTLKFRRCRWPPLLSRPP</sequence>
<reference evidence="1" key="1">
    <citation type="submission" date="2021-06" db="EMBL/GenBank/DDBJ databases">
        <authorList>
            <consortium name="DOE Joint Genome Institute"/>
            <person name="Mondo S.J."/>
            <person name="Amses K.R."/>
            <person name="Simmons D.R."/>
            <person name="Longcore J.E."/>
            <person name="Seto K."/>
            <person name="Alves G.H."/>
            <person name="Bonds A.E."/>
            <person name="Quandt C.A."/>
            <person name="Davis W.J."/>
            <person name="Chang Y."/>
            <person name="Letcher P.M."/>
            <person name="Powell M.J."/>
            <person name="Kuo A."/>
            <person name="Labutti K."/>
            <person name="Pangilinan J."/>
            <person name="Andreopoulos W."/>
            <person name="Tritt A."/>
            <person name="Riley R."/>
            <person name="Hundley H."/>
            <person name="Johnson J."/>
            <person name="Lipzen A."/>
            <person name="Barry K."/>
            <person name="Berbee M.L."/>
            <person name="Buchler N.E."/>
            <person name="Grigoriev I.V."/>
            <person name="Spatafora J.W."/>
            <person name="Stajich J.E."/>
            <person name="James T.Y."/>
        </authorList>
    </citation>
    <scope>NUCLEOTIDE SEQUENCE</scope>
    <source>
        <strain evidence="1">AG</strain>
    </source>
</reference>
<dbReference type="AlphaFoldDB" id="A0AAD5E8P2"/>
<evidence type="ECO:0000313" key="2">
    <source>
        <dbReference type="Proteomes" id="UP001206595"/>
    </source>
</evidence>
<protein>
    <submittedName>
        <fullName evidence="1">Uncharacterized protein</fullName>
    </submittedName>
</protein>
<accession>A0AAD5E8P2</accession>
<keyword evidence="2" id="KW-1185">Reference proteome</keyword>
<gene>
    <name evidence="1" type="ORF">K450DRAFT_251065</name>
</gene>
<dbReference type="Proteomes" id="UP001206595">
    <property type="component" value="Unassembled WGS sequence"/>
</dbReference>
<name>A0AAD5E8P2_UMBRA</name>
<reference evidence="1" key="2">
    <citation type="journal article" date="2022" name="Proc. Natl. Acad. Sci. U.S.A.">
        <title>Diploid-dominant life cycles characterize the early evolution of Fungi.</title>
        <authorList>
            <person name="Amses K.R."/>
            <person name="Simmons D.R."/>
            <person name="Longcore J.E."/>
            <person name="Mondo S.J."/>
            <person name="Seto K."/>
            <person name="Jeronimo G.H."/>
            <person name="Bonds A.E."/>
            <person name="Quandt C.A."/>
            <person name="Davis W.J."/>
            <person name="Chang Y."/>
            <person name="Federici B.A."/>
            <person name="Kuo A."/>
            <person name="LaButti K."/>
            <person name="Pangilinan J."/>
            <person name="Andreopoulos W."/>
            <person name="Tritt A."/>
            <person name="Riley R."/>
            <person name="Hundley H."/>
            <person name="Johnson J."/>
            <person name="Lipzen A."/>
            <person name="Barry K."/>
            <person name="Lang B.F."/>
            <person name="Cuomo C.A."/>
            <person name="Buchler N.E."/>
            <person name="Grigoriev I.V."/>
            <person name="Spatafora J.W."/>
            <person name="Stajich J.E."/>
            <person name="James T.Y."/>
        </authorList>
    </citation>
    <scope>NUCLEOTIDE SEQUENCE</scope>
    <source>
        <strain evidence="1">AG</strain>
    </source>
</reference>
<comment type="caution">
    <text evidence="1">The sequence shown here is derived from an EMBL/GenBank/DDBJ whole genome shotgun (WGS) entry which is preliminary data.</text>
</comment>
<evidence type="ECO:0000313" key="1">
    <source>
        <dbReference type="EMBL" id="KAI8577645.1"/>
    </source>
</evidence>
<organism evidence="1 2">
    <name type="scientific">Umbelopsis ramanniana AG</name>
    <dbReference type="NCBI Taxonomy" id="1314678"/>
    <lineage>
        <taxon>Eukaryota</taxon>
        <taxon>Fungi</taxon>
        <taxon>Fungi incertae sedis</taxon>
        <taxon>Mucoromycota</taxon>
        <taxon>Mucoromycotina</taxon>
        <taxon>Umbelopsidomycetes</taxon>
        <taxon>Umbelopsidales</taxon>
        <taxon>Umbelopsidaceae</taxon>
        <taxon>Umbelopsis</taxon>
    </lineage>
</organism>
<proteinExistence type="predicted"/>
<dbReference type="RefSeq" id="XP_051442649.1">
    <property type="nucleotide sequence ID" value="XM_051590659.1"/>
</dbReference>
<dbReference type="GeneID" id="75916002"/>